<evidence type="ECO:0000313" key="10">
    <source>
        <dbReference type="EMBL" id="KAK7809608.1"/>
    </source>
</evidence>
<evidence type="ECO:0000256" key="5">
    <source>
        <dbReference type="ARBA" id="ARBA00022490"/>
    </source>
</evidence>
<dbReference type="SUPFAM" id="SSF53474">
    <property type="entry name" value="alpha/beta-Hydrolases"/>
    <property type="match status" value="1"/>
</dbReference>
<dbReference type="PANTHER" id="PTHR43722">
    <property type="entry name" value="PROLINE IMINOPEPTIDASE"/>
    <property type="match status" value="1"/>
</dbReference>
<evidence type="ECO:0000256" key="7">
    <source>
        <dbReference type="ARBA" id="ARBA00022801"/>
    </source>
</evidence>
<proteinExistence type="inferred from homology"/>
<dbReference type="InterPro" id="IPR005944">
    <property type="entry name" value="Pro_iminopeptidase"/>
</dbReference>
<comment type="similarity">
    <text evidence="3 8">Belongs to the peptidase S33 family.</text>
</comment>
<evidence type="ECO:0000256" key="2">
    <source>
        <dbReference type="ARBA" id="ARBA00004496"/>
    </source>
</evidence>
<keyword evidence="4 8" id="KW-0031">Aminopeptidase</keyword>
<dbReference type="InterPro" id="IPR002410">
    <property type="entry name" value="Peptidase_S33"/>
</dbReference>
<keyword evidence="6 8" id="KW-0645">Protease</keyword>
<dbReference type="Pfam" id="PF00561">
    <property type="entry name" value="Abhydrolase_1"/>
    <property type="match status" value="1"/>
</dbReference>
<organism evidence="10 11">
    <name type="scientific">Quercus suber</name>
    <name type="common">Cork oak</name>
    <dbReference type="NCBI Taxonomy" id="58331"/>
    <lineage>
        <taxon>Eukaryota</taxon>
        <taxon>Viridiplantae</taxon>
        <taxon>Streptophyta</taxon>
        <taxon>Embryophyta</taxon>
        <taxon>Tracheophyta</taxon>
        <taxon>Spermatophyta</taxon>
        <taxon>Magnoliopsida</taxon>
        <taxon>eudicotyledons</taxon>
        <taxon>Gunneridae</taxon>
        <taxon>Pentapetalae</taxon>
        <taxon>rosids</taxon>
        <taxon>fabids</taxon>
        <taxon>Fagales</taxon>
        <taxon>Fagaceae</taxon>
        <taxon>Quercus</taxon>
    </lineage>
</organism>
<dbReference type="InterPro" id="IPR029058">
    <property type="entry name" value="AB_hydrolase_fold"/>
</dbReference>
<name>A0AAW0I6B2_QUESU</name>
<keyword evidence="11" id="KW-1185">Reference proteome</keyword>
<gene>
    <name evidence="10" type="primary">PIP_0</name>
    <name evidence="10" type="ORF">CFP56_018461</name>
</gene>
<protein>
    <recommendedName>
        <fullName evidence="8">Proline iminopeptidase</fullName>
        <ecNumber evidence="8">3.4.11.5</ecNumber>
    </recommendedName>
</protein>
<comment type="caution">
    <text evidence="10">The sequence shown here is derived from an EMBL/GenBank/DDBJ whole genome shotgun (WGS) entry which is preliminary data.</text>
</comment>
<dbReference type="InterPro" id="IPR000073">
    <property type="entry name" value="AB_hydrolase_1"/>
</dbReference>
<dbReference type="GO" id="GO:0005737">
    <property type="term" value="C:cytoplasm"/>
    <property type="evidence" value="ECO:0007669"/>
    <property type="project" value="UniProtKB-SubCell"/>
</dbReference>
<dbReference type="PRINTS" id="PR00111">
    <property type="entry name" value="ABHYDROLASE"/>
</dbReference>
<dbReference type="GO" id="GO:0004177">
    <property type="term" value="F:aminopeptidase activity"/>
    <property type="evidence" value="ECO:0007669"/>
    <property type="project" value="UniProtKB-KW"/>
</dbReference>
<keyword evidence="5" id="KW-0963">Cytoplasm</keyword>
<dbReference type="AlphaFoldDB" id="A0AAW0I6B2"/>
<accession>A0AAW0I6B2</accession>
<evidence type="ECO:0000313" key="11">
    <source>
        <dbReference type="Proteomes" id="UP000237347"/>
    </source>
</evidence>
<evidence type="ECO:0000256" key="6">
    <source>
        <dbReference type="ARBA" id="ARBA00022670"/>
    </source>
</evidence>
<comment type="subcellular location">
    <subcellularLocation>
        <location evidence="2">Cytoplasm</location>
    </subcellularLocation>
</comment>
<evidence type="ECO:0000259" key="9">
    <source>
        <dbReference type="Pfam" id="PF00561"/>
    </source>
</evidence>
<dbReference type="PRINTS" id="PR00793">
    <property type="entry name" value="PROAMNOPTASE"/>
</dbReference>
<dbReference type="Proteomes" id="UP000237347">
    <property type="component" value="Unassembled WGS sequence"/>
</dbReference>
<dbReference type="NCBIfam" id="TIGR01249">
    <property type="entry name" value="pro_imino_pep_1"/>
    <property type="match status" value="1"/>
</dbReference>
<dbReference type="Gene3D" id="3.40.50.1820">
    <property type="entry name" value="alpha/beta hydrolase"/>
    <property type="match status" value="1"/>
</dbReference>
<dbReference type="EC" id="3.4.11.5" evidence="8"/>
<evidence type="ECO:0000256" key="4">
    <source>
        <dbReference type="ARBA" id="ARBA00022438"/>
    </source>
</evidence>
<dbReference type="PANTHER" id="PTHR43722:SF1">
    <property type="entry name" value="PROLINE IMINOPEPTIDASE"/>
    <property type="match status" value="1"/>
</dbReference>
<feature type="domain" description="AB hydrolase-1" evidence="9">
    <location>
        <begin position="118"/>
        <end position="346"/>
    </location>
</feature>
<evidence type="ECO:0000256" key="3">
    <source>
        <dbReference type="ARBA" id="ARBA00010088"/>
    </source>
</evidence>
<comment type="catalytic activity">
    <reaction evidence="1 8">
        <text>Release of N-terminal proline from a peptide.</text>
        <dbReference type="EC" id="3.4.11.5"/>
    </reaction>
</comment>
<reference evidence="10 11" key="1">
    <citation type="journal article" date="2018" name="Sci. Data">
        <title>The draft genome sequence of cork oak.</title>
        <authorList>
            <person name="Ramos A.M."/>
            <person name="Usie A."/>
            <person name="Barbosa P."/>
            <person name="Barros P.M."/>
            <person name="Capote T."/>
            <person name="Chaves I."/>
            <person name="Simoes F."/>
            <person name="Abreu I."/>
            <person name="Carrasquinho I."/>
            <person name="Faro C."/>
            <person name="Guimaraes J.B."/>
            <person name="Mendonca D."/>
            <person name="Nobrega F."/>
            <person name="Rodrigues L."/>
            <person name="Saibo N.J.M."/>
            <person name="Varela M.C."/>
            <person name="Egas C."/>
            <person name="Matos J."/>
            <person name="Miguel C.M."/>
            <person name="Oliveira M.M."/>
            <person name="Ricardo C.P."/>
            <person name="Goncalves S."/>
        </authorList>
    </citation>
    <scope>NUCLEOTIDE SEQUENCE [LARGE SCALE GENOMIC DNA]</scope>
    <source>
        <strain evidence="11">cv. HL8</strain>
    </source>
</reference>
<keyword evidence="7 8" id="KW-0378">Hydrolase</keyword>
<evidence type="ECO:0000256" key="8">
    <source>
        <dbReference type="RuleBase" id="RU003421"/>
    </source>
</evidence>
<feature type="non-terminal residue" evidence="10">
    <location>
        <position position="1"/>
    </location>
</feature>
<sequence>MNSLGLFIPTNTTIGIAINTTNTLSSLSHLQLLHFPIPSFSNNFTSSGRKKLVLRAHSLGYKSDCDHQLIDSMESEKEVVELNRNLYPNIELYSTGFLKVSDIHTIYWEQSGNPSGQPVVFLHGGPGGGTTPSNRRFFDPEFYRIILFDQRGSGQSTPHACLEENTTQHLIDDIEKLREHLEIPEWQVFGGSWGSTLALAYSQAHPDKVTGIVLRGIFLVRKKEIDWFYEGGAAAIFPDAWEPFRDLIPENERESFIHAYKKRLNSDDLETQAFARIENHYFVNQGFFPSDSFLLDNVDKIRHINTTIVQGRYDVCCPMMSAWDLHKVWPEADFKVVPDAGHSANEPGIAAELVAANERLKNIIKNGL</sequence>
<dbReference type="GO" id="GO:0006508">
    <property type="term" value="P:proteolysis"/>
    <property type="evidence" value="ECO:0007669"/>
    <property type="project" value="UniProtKB-KW"/>
</dbReference>
<evidence type="ECO:0000256" key="1">
    <source>
        <dbReference type="ARBA" id="ARBA00001585"/>
    </source>
</evidence>
<dbReference type="EMBL" id="PKMF04002338">
    <property type="protein sequence ID" value="KAK7809608.1"/>
    <property type="molecule type" value="Genomic_DNA"/>
</dbReference>